<evidence type="ECO:0000313" key="2">
    <source>
        <dbReference type="EMBL" id="QRD04382.1"/>
    </source>
</evidence>
<sequence>MIITNNWSPKSVFASTQQKARTLTPEREPPRLAQTNQPPSVAVIEINVTVIITSCGTLQQVESLIHCQAQGQHLECRPKGPSLVLHFYDRGLIIAIIVLALPPDARLCKILPVVPSRCDCVLNVRLTDPIPISTRTRRGSR</sequence>
<dbReference type="AlphaFoldDB" id="A0A7U2FFN2"/>
<reference evidence="3" key="1">
    <citation type="journal article" date="2021" name="BMC Genomics">
        <title>Chromosome-level genome assembly and manually-curated proteome of model necrotroph Parastagonospora nodorum Sn15 reveals a genome-wide trove of candidate effector homologs, and redundancy of virulence-related functions within an accessory chromosome.</title>
        <authorList>
            <person name="Bertazzoni S."/>
            <person name="Jones D.A.B."/>
            <person name="Phan H.T."/>
            <person name="Tan K.-C."/>
            <person name="Hane J.K."/>
        </authorList>
    </citation>
    <scope>NUCLEOTIDE SEQUENCE [LARGE SCALE GENOMIC DNA]</scope>
    <source>
        <strain evidence="3">SN15 / ATCC MYA-4574 / FGSC 10173)</strain>
    </source>
</reference>
<protein>
    <submittedName>
        <fullName evidence="2">Uncharacterized protein</fullName>
    </submittedName>
</protein>
<dbReference type="EMBL" id="CP069039">
    <property type="protein sequence ID" value="QRD04382.1"/>
    <property type="molecule type" value="Genomic_DNA"/>
</dbReference>
<dbReference type="VEuPathDB" id="FungiDB:JI435_421040"/>
<evidence type="ECO:0000313" key="3">
    <source>
        <dbReference type="Proteomes" id="UP000663193"/>
    </source>
</evidence>
<accession>A0A7U2FFN2</accession>
<name>A0A7U2FFN2_PHANO</name>
<dbReference type="Proteomes" id="UP000663193">
    <property type="component" value="Chromosome 17"/>
</dbReference>
<organism evidence="2 3">
    <name type="scientific">Phaeosphaeria nodorum (strain SN15 / ATCC MYA-4574 / FGSC 10173)</name>
    <name type="common">Glume blotch fungus</name>
    <name type="synonym">Parastagonospora nodorum</name>
    <dbReference type="NCBI Taxonomy" id="321614"/>
    <lineage>
        <taxon>Eukaryota</taxon>
        <taxon>Fungi</taxon>
        <taxon>Dikarya</taxon>
        <taxon>Ascomycota</taxon>
        <taxon>Pezizomycotina</taxon>
        <taxon>Dothideomycetes</taxon>
        <taxon>Pleosporomycetidae</taxon>
        <taxon>Pleosporales</taxon>
        <taxon>Pleosporineae</taxon>
        <taxon>Phaeosphaeriaceae</taxon>
        <taxon>Parastagonospora</taxon>
    </lineage>
</organism>
<keyword evidence="3" id="KW-1185">Reference proteome</keyword>
<proteinExistence type="predicted"/>
<gene>
    <name evidence="2" type="ORF">JI435_421040</name>
</gene>
<evidence type="ECO:0000256" key="1">
    <source>
        <dbReference type="SAM" id="MobiDB-lite"/>
    </source>
</evidence>
<feature type="compositionally biased region" description="Polar residues" evidence="1">
    <location>
        <begin position="1"/>
        <end position="21"/>
    </location>
</feature>
<feature type="region of interest" description="Disordered" evidence="1">
    <location>
        <begin position="1"/>
        <end position="36"/>
    </location>
</feature>